<keyword evidence="4" id="KW-1185">Reference proteome</keyword>
<comment type="caution">
    <text evidence="3">The sequence shown here is derived from an EMBL/GenBank/DDBJ whole genome shotgun (WGS) entry which is preliminary data.</text>
</comment>
<protein>
    <submittedName>
        <fullName evidence="3">DUF4880 domain-containing protein</fullName>
    </submittedName>
</protein>
<dbReference type="EMBL" id="WFLI01000076">
    <property type="protein sequence ID" value="KAB8057811.1"/>
    <property type="molecule type" value="Genomic_DNA"/>
</dbReference>
<feature type="region of interest" description="Disordered" evidence="1">
    <location>
        <begin position="1"/>
        <end position="20"/>
    </location>
</feature>
<organism evidence="3 4">
    <name type="scientific">Janthinobacterium violaceinigrum</name>
    <dbReference type="NCBI Taxonomy" id="2654252"/>
    <lineage>
        <taxon>Bacteria</taxon>
        <taxon>Pseudomonadati</taxon>
        <taxon>Pseudomonadota</taxon>
        <taxon>Betaproteobacteria</taxon>
        <taxon>Burkholderiales</taxon>
        <taxon>Oxalobacteraceae</taxon>
        <taxon>Janthinobacterium</taxon>
    </lineage>
</organism>
<dbReference type="AlphaFoldDB" id="A0A6I1HYE4"/>
<accession>A0A6I1HYE4</accession>
<evidence type="ECO:0000313" key="4">
    <source>
        <dbReference type="Proteomes" id="UP000468717"/>
    </source>
</evidence>
<sequence length="72" mass="7915">MTAPDRDPRAPTETADGDAAIGQQAAVWWARLRADDFTQADADALRAWCARSPAHARAWRELGQVWQALDPA</sequence>
<feature type="non-terminal residue" evidence="3">
    <location>
        <position position="72"/>
    </location>
</feature>
<dbReference type="InterPro" id="IPR032623">
    <property type="entry name" value="FecR_N"/>
</dbReference>
<dbReference type="Pfam" id="PF16220">
    <property type="entry name" value="DUF4880"/>
    <property type="match status" value="1"/>
</dbReference>
<gene>
    <name evidence="3" type="ORF">GCN75_28575</name>
</gene>
<reference evidence="3 4" key="1">
    <citation type="submission" date="2019-10" db="EMBL/GenBank/DDBJ databases">
        <title>Three novel species isolated from a subtropical stream in China.</title>
        <authorList>
            <person name="Lu H."/>
        </authorList>
    </citation>
    <scope>NUCLEOTIDE SEQUENCE [LARGE SCALE GENOMIC DNA]</scope>
    <source>
        <strain evidence="3 4">FT13W</strain>
    </source>
</reference>
<evidence type="ECO:0000313" key="3">
    <source>
        <dbReference type="EMBL" id="KAB8057811.1"/>
    </source>
</evidence>
<proteinExistence type="predicted"/>
<feature type="domain" description="FecR N-terminal" evidence="2">
    <location>
        <begin position="23"/>
        <end position="64"/>
    </location>
</feature>
<evidence type="ECO:0000256" key="1">
    <source>
        <dbReference type="SAM" id="MobiDB-lite"/>
    </source>
</evidence>
<name>A0A6I1HYE4_9BURK</name>
<feature type="compositionally biased region" description="Basic and acidic residues" evidence="1">
    <location>
        <begin position="1"/>
        <end position="10"/>
    </location>
</feature>
<dbReference type="RefSeq" id="WP_152285353.1">
    <property type="nucleotide sequence ID" value="NZ_WFLI01000076.1"/>
</dbReference>
<evidence type="ECO:0000259" key="2">
    <source>
        <dbReference type="Pfam" id="PF16220"/>
    </source>
</evidence>
<dbReference type="Proteomes" id="UP000468717">
    <property type="component" value="Unassembled WGS sequence"/>
</dbReference>